<dbReference type="InterPro" id="IPR036908">
    <property type="entry name" value="RlpA-like_sf"/>
</dbReference>
<dbReference type="EMBL" id="MCFF01000008">
    <property type="protein sequence ID" value="ORZ24813.1"/>
    <property type="molecule type" value="Genomic_DNA"/>
</dbReference>
<evidence type="ECO:0000313" key="4">
    <source>
        <dbReference type="EMBL" id="ORZ24813.1"/>
    </source>
</evidence>
<organism evidence="4 5">
    <name type="scientific">Lobosporangium transversale</name>
    <dbReference type="NCBI Taxonomy" id="64571"/>
    <lineage>
        <taxon>Eukaryota</taxon>
        <taxon>Fungi</taxon>
        <taxon>Fungi incertae sedis</taxon>
        <taxon>Mucoromycota</taxon>
        <taxon>Mortierellomycotina</taxon>
        <taxon>Mortierellomycetes</taxon>
        <taxon>Mortierellales</taxon>
        <taxon>Mortierellaceae</taxon>
        <taxon>Lobosporangium</taxon>
    </lineage>
</organism>
<comment type="caution">
    <text evidence="4">The sequence shown here is derived from an EMBL/GenBank/DDBJ whole genome shotgun (WGS) entry which is preliminary data.</text>
</comment>
<dbReference type="SUPFAM" id="SSF50685">
    <property type="entry name" value="Barwin-like endoglucanases"/>
    <property type="match status" value="2"/>
</dbReference>
<dbReference type="RefSeq" id="XP_021883794.1">
    <property type="nucleotide sequence ID" value="XM_022023319.1"/>
</dbReference>
<dbReference type="InterPro" id="IPR009009">
    <property type="entry name" value="RlpA-like_DPBB"/>
</dbReference>
<feature type="signal peptide" evidence="2">
    <location>
        <begin position="1"/>
        <end position="19"/>
    </location>
</feature>
<feature type="domain" description="RlpA-like protein double-psi beta-barrel" evidence="3">
    <location>
        <begin position="178"/>
        <end position="272"/>
    </location>
</feature>
<protein>
    <submittedName>
        <fullName evidence="4">RlpA-like double-psi beta-barrel-protein domain-containing protein-containing protein</fullName>
    </submittedName>
</protein>
<evidence type="ECO:0000256" key="1">
    <source>
        <dbReference type="ARBA" id="ARBA00022729"/>
    </source>
</evidence>
<evidence type="ECO:0000313" key="5">
    <source>
        <dbReference type="Proteomes" id="UP000193648"/>
    </source>
</evidence>
<dbReference type="OrthoDB" id="623670at2759"/>
<sequence>MAPVFSFVLVTASLVCAMAAPSTRNLEGAAVSTSYTGLGKIYNDYAIRGACPDMNYSAHDAFATVNAAQFGSVKDGTSACGKYVKVNHADTPSKHYIYKIVDYCKHCNNGELGLSEPAIRELTNSSHARIDWEIINHKDTSENSELVKAFSYNKKSKSTKKSVSKKSSHSHYRWRYRGRGTWFSDTFGSCGERFSQNDMIVALNEAQMGKMWGPRSKCGAKIRVTARGSSKSIVVRVVDTCPHRFCSYGQLDLSQAAFKHFAHKDKGILDLRWKFI</sequence>
<evidence type="ECO:0000256" key="2">
    <source>
        <dbReference type="SAM" id="SignalP"/>
    </source>
</evidence>
<keyword evidence="5" id="KW-1185">Reference proteome</keyword>
<dbReference type="AlphaFoldDB" id="A0A1Y2GUS3"/>
<reference evidence="4 5" key="1">
    <citation type="submission" date="2016-07" db="EMBL/GenBank/DDBJ databases">
        <title>Pervasive Adenine N6-methylation of Active Genes in Fungi.</title>
        <authorList>
            <consortium name="DOE Joint Genome Institute"/>
            <person name="Mondo S.J."/>
            <person name="Dannebaum R.O."/>
            <person name="Kuo R.C."/>
            <person name="Labutti K."/>
            <person name="Haridas S."/>
            <person name="Kuo A."/>
            <person name="Salamov A."/>
            <person name="Ahrendt S.R."/>
            <person name="Lipzen A."/>
            <person name="Sullivan W."/>
            <person name="Andreopoulos W.B."/>
            <person name="Clum A."/>
            <person name="Lindquist E."/>
            <person name="Daum C."/>
            <person name="Ramamoorthy G.K."/>
            <person name="Gryganskyi A."/>
            <person name="Culley D."/>
            <person name="Magnuson J.K."/>
            <person name="James T.Y."/>
            <person name="O'Malley M.A."/>
            <person name="Stajich J.E."/>
            <person name="Spatafora J.W."/>
            <person name="Visel A."/>
            <person name="Grigoriev I.V."/>
        </authorList>
    </citation>
    <scope>NUCLEOTIDE SEQUENCE [LARGE SCALE GENOMIC DNA]</scope>
    <source>
        <strain evidence="4 5">NRRL 3116</strain>
    </source>
</reference>
<dbReference type="GeneID" id="33565163"/>
<dbReference type="Gene3D" id="2.40.40.10">
    <property type="entry name" value="RlpA-like domain"/>
    <property type="match status" value="2"/>
</dbReference>
<name>A0A1Y2GUS3_9FUNG</name>
<gene>
    <name evidence="4" type="ORF">BCR41DRAFT_348577</name>
</gene>
<dbReference type="InParanoid" id="A0A1Y2GUS3"/>
<dbReference type="Proteomes" id="UP000193648">
    <property type="component" value="Unassembled WGS sequence"/>
</dbReference>
<evidence type="ECO:0000259" key="3">
    <source>
        <dbReference type="Pfam" id="PF03330"/>
    </source>
</evidence>
<dbReference type="Pfam" id="PF03330">
    <property type="entry name" value="DPBB_1"/>
    <property type="match status" value="1"/>
</dbReference>
<accession>A0A1Y2GUS3</accession>
<feature type="chain" id="PRO_5012666236" evidence="2">
    <location>
        <begin position="20"/>
        <end position="276"/>
    </location>
</feature>
<dbReference type="PANTHER" id="PTHR31836:SF28">
    <property type="entry name" value="SRCR DOMAIN-CONTAINING PROTEIN-RELATED"/>
    <property type="match status" value="1"/>
</dbReference>
<dbReference type="PANTHER" id="PTHR31836">
    <property type="match status" value="1"/>
</dbReference>
<keyword evidence="1 2" id="KW-0732">Signal</keyword>
<proteinExistence type="predicted"/>
<dbReference type="InterPro" id="IPR051477">
    <property type="entry name" value="Expansin_CellWall"/>
</dbReference>
<dbReference type="CDD" id="cd22191">
    <property type="entry name" value="DPBB_RlpA_EXP_N-like"/>
    <property type="match status" value="2"/>
</dbReference>